<organism evidence="2 3">
    <name type="scientific">Chishuiella changwenlii</name>
    <dbReference type="NCBI Taxonomy" id="1434701"/>
    <lineage>
        <taxon>Bacteria</taxon>
        <taxon>Pseudomonadati</taxon>
        <taxon>Bacteroidota</taxon>
        <taxon>Flavobacteriia</taxon>
        <taxon>Flavobacteriales</taxon>
        <taxon>Weeksellaceae</taxon>
        <taxon>Chishuiella</taxon>
    </lineage>
</organism>
<dbReference type="Proteomes" id="UP000650994">
    <property type="component" value="Unassembled WGS sequence"/>
</dbReference>
<dbReference type="EMBL" id="FRBH01000005">
    <property type="protein sequence ID" value="SHL07190.1"/>
    <property type="molecule type" value="Genomic_DNA"/>
</dbReference>
<reference evidence="1" key="5">
    <citation type="submission" date="2024-05" db="EMBL/GenBank/DDBJ databases">
        <authorList>
            <person name="Sun Q."/>
            <person name="Zhou Y."/>
        </authorList>
    </citation>
    <scope>NUCLEOTIDE SEQUENCE</scope>
    <source>
        <strain evidence="1">CGMCC 1.12707</strain>
    </source>
</reference>
<dbReference type="AlphaFoldDB" id="A0A1M6XMF3"/>
<keyword evidence="4" id="KW-1185">Reference proteome</keyword>
<dbReference type="SUPFAM" id="SSF117396">
    <property type="entry name" value="TM1631-like"/>
    <property type="match status" value="1"/>
</dbReference>
<dbReference type="EMBL" id="BMFL01000011">
    <property type="protein sequence ID" value="GGF01350.1"/>
    <property type="molecule type" value="Genomic_DNA"/>
</dbReference>
<reference evidence="4" key="4">
    <citation type="journal article" date="2019" name="Int. J. Syst. Evol. Microbiol.">
        <title>The Global Catalogue of Microorganisms (GCM) 10K type strain sequencing project: providing services to taxonomists for standard genome sequencing and annotation.</title>
        <authorList>
            <consortium name="The Broad Institute Genomics Platform"/>
            <consortium name="The Broad Institute Genome Sequencing Center for Infectious Disease"/>
            <person name="Wu L."/>
            <person name="Ma J."/>
        </authorList>
    </citation>
    <scope>NUCLEOTIDE SEQUENCE [LARGE SCALE GENOMIC DNA]</scope>
    <source>
        <strain evidence="4">CGMCC 1.12707</strain>
    </source>
</reference>
<evidence type="ECO:0000313" key="2">
    <source>
        <dbReference type="EMBL" id="SHL07190.1"/>
    </source>
</evidence>
<dbReference type="STRING" id="1434701.SAMN05443634_105306"/>
<dbReference type="OrthoDB" id="9780310at2"/>
<accession>A0A1M6XMF3</accession>
<reference evidence="1" key="1">
    <citation type="journal article" date="2014" name="Int. J. Syst. Evol. Microbiol.">
        <title>Complete genome of a new Firmicutes species belonging to the dominant human colonic microbiota ('Ruminococcus bicirculans') reveals two chromosomes and a selective capacity to utilize plant glucans.</title>
        <authorList>
            <consortium name="NISC Comparative Sequencing Program"/>
            <person name="Wegmann U."/>
            <person name="Louis P."/>
            <person name="Goesmann A."/>
            <person name="Henrissat B."/>
            <person name="Duncan S.H."/>
            <person name="Flint H.J."/>
        </authorList>
    </citation>
    <scope>NUCLEOTIDE SEQUENCE</scope>
    <source>
        <strain evidence="1">CGMCC 1.12707</strain>
    </source>
</reference>
<protein>
    <submittedName>
        <fullName evidence="2">Uncharacterized conserved protein YecE, DUF72 family</fullName>
    </submittedName>
</protein>
<evidence type="ECO:0000313" key="4">
    <source>
        <dbReference type="Proteomes" id="UP000650994"/>
    </source>
</evidence>
<sequence>MKFGKVDNPLLIDFKLPPIKDKTFEILEKYSKDDDFEVFIGGAKWSKLELKGLFPPKTKDELTYYSRQFNSIEMNGTFYRSPTKEQVITWKNKTPKDFKFFPKIPQSISHYGRLFNVREKLTAFLDAITLFEEKLGMTFLQLHDNYSPNDFERLKDFVESFPKGYPLAVEVRNEKWFQNKAIFDEYCELLQKNKMANIIVDTPGRRDMLHMQLTSPDLFVRFVSAYHPLDYERLDEWIERIKELKQAGLQNVYFFIHQSLSGKEELYATYFTEKLNKELGLQLRVPRLYEENLLF</sequence>
<reference evidence="3" key="3">
    <citation type="submission" date="2016-11" db="EMBL/GenBank/DDBJ databases">
        <authorList>
            <person name="Varghese N."/>
            <person name="Submissions S."/>
        </authorList>
    </citation>
    <scope>NUCLEOTIDE SEQUENCE [LARGE SCALE GENOMIC DNA]</scope>
    <source>
        <strain evidence="3">DSM 27989</strain>
    </source>
</reference>
<dbReference type="Pfam" id="PF01904">
    <property type="entry name" value="DUF72"/>
    <property type="match status" value="1"/>
</dbReference>
<dbReference type="PANTHER" id="PTHR30348">
    <property type="entry name" value="UNCHARACTERIZED PROTEIN YECE"/>
    <property type="match status" value="1"/>
</dbReference>
<dbReference type="PANTHER" id="PTHR30348:SF9">
    <property type="entry name" value="UPF0759 PROTEIN YECE"/>
    <property type="match status" value="1"/>
</dbReference>
<evidence type="ECO:0000313" key="1">
    <source>
        <dbReference type="EMBL" id="GGF01350.1"/>
    </source>
</evidence>
<proteinExistence type="predicted"/>
<dbReference type="Proteomes" id="UP000184120">
    <property type="component" value="Unassembled WGS sequence"/>
</dbReference>
<name>A0A1M6XMF3_9FLAO</name>
<evidence type="ECO:0000313" key="3">
    <source>
        <dbReference type="Proteomes" id="UP000184120"/>
    </source>
</evidence>
<gene>
    <name evidence="1" type="ORF">GCM10010984_18550</name>
    <name evidence="2" type="ORF">SAMN05443634_105306</name>
</gene>
<dbReference type="InterPro" id="IPR036520">
    <property type="entry name" value="UPF0759_sf"/>
</dbReference>
<dbReference type="Gene3D" id="3.20.20.410">
    <property type="entry name" value="Protein of unknown function UPF0759"/>
    <property type="match status" value="1"/>
</dbReference>
<dbReference type="InterPro" id="IPR002763">
    <property type="entry name" value="DUF72"/>
</dbReference>
<dbReference type="RefSeq" id="WP_072931453.1">
    <property type="nucleotide sequence ID" value="NZ_BMFL01000011.1"/>
</dbReference>
<reference evidence="2" key="2">
    <citation type="submission" date="2016-11" db="EMBL/GenBank/DDBJ databases">
        <authorList>
            <person name="Jaros S."/>
            <person name="Januszkiewicz K."/>
            <person name="Wedrychowicz H."/>
        </authorList>
    </citation>
    <scope>NUCLEOTIDE SEQUENCE [LARGE SCALE GENOMIC DNA]</scope>
    <source>
        <strain evidence="2">DSM 27989</strain>
    </source>
</reference>